<evidence type="ECO:0000313" key="2">
    <source>
        <dbReference type="EMBL" id="RKO93729.1"/>
    </source>
</evidence>
<reference evidence="3" key="1">
    <citation type="journal article" date="2018" name="Nat. Microbiol.">
        <title>Leveraging single-cell genomics to expand the fungal tree of life.</title>
        <authorList>
            <person name="Ahrendt S.R."/>
            <person name="Quandt C.A."/>
            <person name="Ciobanu D."/>
            <person name="Clum A."/>
            <person name="Salamov A."/>
            <person name="Andreopoulos B."/>
            <person name="Cheng J.F."/>
            <person name="Woyke T."/>
            <person name="Pelin A."/>
            <person name="Henrissat B."/>
            <person name="Reynolds N.K."/>
            <person name="Benny G.L."/>
            <person name="Smith M.E."/>
            <person name="James T.Y."/>
            <person name="Grigoriev I.V."/>
        </authorList>
    </citation>
    <scope>NUCLEOTIDE SEQUENCE [LARGE SCALE GENOMIC DNA]</scope>
</reference>
<protein>
    <submittedName>
        <fullName evidence="2">Uncharacterized protein</fullName>
    </submittedName>
</protein>
<sequence length="217" mass="23806">MFNTVADLLPRAPQYAPKSAKGQEWIDVPMFAKINLHITSCPDCQPKERYGLLHPLLFPHTSWEMIGFDAFVMPDHFSLQNTVLRHMVPMDRVDLSRPLQLPEKVMFPFGEALSRTTKKPGGAKTNEPTLPDMLEVLASASTTLSAPGAVVPFTAVFDIKSFAVAGVERQHLGQDNCTTLNLVCPAEIVAEEFLTGQEPQPASDLLSPAPSKQNPSL</sequence>
<evidence type="ECO:0000313" key="3">
    <source>
        <dbReference type="Proteomes" id="UP000269721"/>
    </source>
</evidence>
<dbReference type="AlphaFoldDB" id="A0A4P9WL31"/>
<name>A0A4P9WL31_9FUNG</name>
<dbReference type="Proteomes" id="UP000269721">
    <property type="component" value="Unassembled WGS sequence"/>
</dbReference>
<accession>A0A4P9WL31</accession>
<proteinExistence type="predicted"/>
<gene>
    <name evidence="2" type="ORF">BDK51DRAFT_43879</name>
</gene>
<dbReference type="EMBL" id="KZ994133">
    <property type="protein sequence ID" value="RKO93729.1"/>
    <property type="molecule type" value="Genomic_DNA"/>
</dbReference>
<evidence type="ECO:0000256" key="1">
    <source>
        <dbReference type="SAM" id="MobiDB-lite"/>
    </source>
</evidence>
<feature type="region of interest" description="Disordered" evidence="1">
    <location>
        <begin position="197"/>
        <end position="217"/>
    </location>
</feature>
<organism evidence="2 3">
    <name type="scientific">Blyttiomyces helicus</name>
    <dbReference type="NCBI Taxonomy" id="388810"/>
    <lineage>
        <taxon>Eukaryota</taxon>
        <taxon>Fungi</taxon>
        <taxon>Fungi incertae sedis</taxon>
        <taxon>Chytridiomycota</taxon>
        <taxon>Chytridiomycota incertae sedis</taxon>
        <taxon>Chytridiomycetes</taxon>
        <taxon>Chytridiomycetes incertae sedis</taxon>
        <taxon>Blyttiomyces</taxon>
    </lineage>
</organism>
<keyword evidence="3" id="KW-1185">Reference proteome</keyword>